<reference evidence="1 2" key="1">
    <citation type="submission" date="2019-10" db="EMBL/GenBank/DDBJ databases">
        <title>Streptomyces smaragdinus sp. nov. and Streptomyces fabii sp. nov., isolated from the gut of fungus growing-termite Macrotermes natalensis.</title>
        <authorList>
            <person name="Schwitalla J."/>
            <person name="Benndorf R."/>
            <person name="Martin K."/>
            <person name="De Beer W."/>
            <person name="Kaster A.-K."/>
            <person name="Vollmers J."/>
            <person name="Poulsen M."/>
            <person name="Beemelmanns C."/>
        </authorList>
    </citation>
    <scope>NUCLEOTIDE SEQUENCE [LARGE SCALE GENOMIC DNA]</scope>
    <source>
        <strain evidence="1 2">RB5</strain>
    </source>
</reference>
<dbReference type="EMBL" id="WEGJ01000015">
    <property type="protein sequence ID" value="MQY13729.1"/>
    <property type="molecule type" value="Genomic_DNA"/>
</dbReference>
<protein>
    <submittedName>
        <fullName evidence="1">Uncharacterized protein</fullName>
    </submittedName>
</protein>
<sequence>MAWGKSAGNEELAEGWRLVAAGDLQGAMRQLRLKAGEVAPAVIAPLVERVARDAGMGDLAEAAGALAGKRAGLRELYGYGYACVERGAGFLAVPALAEAHRLAPGERPVLMEYVAALEAEERHREVVDVLRGAGELPEWPERYLLAYNALLAGDTAGAREAGGALTEPADGDWRPAYDRIRRLLGRAGAVPTDLSRTDLRGWHYVLTGGLLTTYAPYGYGAGMNGRWAYTQDDADRCLHGLHRLRTALAAAGRTPASVSLLPDRASEILGRAAAEYLGLPAVPFDPAREDTLVVAYDLDDSEPEVVGALFERAPGQLLFAHVTCWTSPPGVSADVTTLLAQVNVSPWGERMRVTEAGGTETVPPDSRPVAELVAEILAGDAAADEGDGETPADPDTALSAFAGAVVWPAEGAREWMESAGPVGSNRFA</sequence>
<evidence type="ECO:0000313" key="2">
    <source>
        <dbReference type="Proteomes" id="UP000466345"/>
    </source>
</evidence>
<dbReference type="Proteomes" id="UP000466345">
    <property type="component" value="Unassembled WGS sequence"/>
</dbReference>
<accession>A0A7K0CJR6</accession>
<dbReference type="AlphaFoldDB" id="A0A7K0CJR6"/>
<comment type="caution">
    <text evidence="1">The sequence shown here is derived from an EMBL/GenBank/DDBJ whole genome shotgun (WGS) entry which is preliminary data.</text>
</comment>
<proteinExistence type="predicted"/>
<evidence type="ECO:0000313" key="1">
    <source>
        <dbReference type="EMBL" id="MQY13729.1"/>
    </source>
</evidence>
<dbReference type="RefSeq" id="WP_323378156.1">
    <property type="nucleotide sequence ID" value="NZ_WEGJ01000015.1"/>
</dbReference>
<name>A0A7K0CJR6_9ACTN</name>
<gene>
    <name evidence="1" type="ORF">SRB5_38800</name>
</gene>
<organism evidence="1 2">
    <name type="scientific">Streptomyces smaragdinus</name>
    <dbReference type="NCBI Taxonomy" id="2585196"/>
    <lineage>
        <taxon>Bacteria</taxon>
        <taxon>Bacillati</taxon>
        <taxon>Actinomycetota</taxon>
        <taxon>Actinomycetes</taxon>
        <taxon>Kitasatosporales</taxon>
        <taxon>Streptomycetaceae</taxon>
        <taxon>Streptomyces</taxon>
    </lineage>
</organism>
<keyword evidence="2" id="KW-1185">Reference proteome</keyword>